<accession>A0AAD2CST4</accession>
<keyword evidence="2" id="KW-1185">Reference proteome</keyword>
<name>A0AAD2CST4_9STRA</name>
<dbReference type="AlphaFoldDB" id="A0AAD2CST4"/>
<organism evidence="1 2">
    <name type="scientific">Cylindrotheca closterium</name>
    <dbReference type="NCBI Taxonomy" id="2856"/>
    <lineage>
        <taxon>Eukaryota</taxon>
        <taxon>Sar</taxon>
        <taxon>Stramenopiles</taxon>
        <taxon>Ochrophyta</taxon>
        <taxon>Bacillariophyta</taxon>
        <taxon>Bacillariophyceae</taxon>
        <taxon>Bacillariophycidae</taxon>
        <taxon>Bacillariales</taxon>
        <taxon>Bacillariaceae</taxon>
        <taxon>Cylindrotheca</taxon>
    </lineage>
</organism>
<reference evidence="1" key="1">
    <citation type="submission" date="2023-08" db="EMBL/GenBank/DDBJ databases">
        <authorList>
            <person name="Audoor S."/>
            <person name="Bilcke G."/>
        </authorList>
    </citation>
    <scope>NUCLEOTIDE SEQUENCE</scope>
</reference>
<sequence>MTETTFSQNIHSGRIPEVLHQHGIWRRPTMRPGSMDSLRRFSFAQQDIENSKAKQQIYNEDNSLESEFLPLVIILDDDELLQESSDESSSVPPSPPMSVWSCSMSSNQSEHFSVGFALCDPKNLRFYRDSNSTVTPSVRDSINTTSADYGLSVATSDSDSSMSQEEEVYSELLSICSDIPREIVVRKTLSQRFPFLRRLAPKLLRQSNRNLEL</sequence>
<evidence type="ECO:0000313" key="2">
    <source>
        <dbReference type="Proteomes" id="UP001295423"/>
    </source>
</evidence>
<gene>
    <name evidence="1" type="ORF">CYCCA115_LOCUS8969</name>
</gene>
<dbReference type="Proteomes" id="UP001295423">
    <property type="component" value="Unassembled WGS sequence"/>
</dbReference>
<dbReference type="EMBL" id="CAKOGP040001224">
    <property type="protein sequence ID" value="CAJ1944601.1"/>
    <property type="molecule type" value="Genomic_DNA"/>
</dbReference>
<proteinExistence type="predicted"/>
<protein>
    <submittedName>
        <fullName evidence="1">Uncharacterized protein</fullName>
    </submittedName>
</protein>
<evidence type="ECO:0000313" key="1">
    <source>
        <dbReference type="EMBL" id="CAJ1944601.1"/>
    </source>
</evidence>
<comment type="caution">
    <text evidence="1">The sequence shown here is derived from an EMBL/GenBank/DDBJ whole genome shotgun (WGS) entry which is preliminary data.</text>
</comment>